<organism evidence="1 2">
    <name type="scientific">Peribacillus faecalis</name>
    <dbReference type="NCBI Taxonomy" id="2772559"/>
    <lineage>
        <taxon>Bacteria</taxon>
        <taxon>Bacillati</taxon>
        <taxon>Bacillota</taxon>
        <taxon>Bacilli</taxon>
        <taxon>Bacillales</taxon>
        <taxon>Bacillaceae</taxon>
        <taxon>Peribacillus</taxon>
    </lineage>
</organism>
<accession>A0A927HB07</accession>
<protein>
    <recommendedName>
        <fullName evidence="3">YkyB-like protein</fullName>
    </recommendedName>
</protein>
<evidence type="ECO:0008006" key="3">
    <source>
        <dbReference type="Google" id="ProtNLM"/>
    </source>
</evidence>
<reference evidence="1" key="1">
    <citation type="submission" date="2020-09" db="EMBL/GenBank/DDBJ databases">
        <title>Bacillus faecalis sp. nov., a moderately halophilic bacterium isolated from cow faeces.</title>
        <authorList>
            <person name="Jiang L."/>
            <person name="Lee J."/>
        </authorList>
    </citation>
    <scope>NUCLEOTIDE SEQUENCE</scope>
    <source>
        <strain evidence="1">AGMB 02131</strain>
    </source>
</reference>
<dbReference type="InterPro" id="IPR025552">
    <property type="entry name" value="YkyB"/>
</dbReference>
<proteinExistence type="predicted"/>
<dbReference type="RefSeq" id="WP_190996450.1">
    <property type="nucleotide sequence ID" value="NZ_JACXSI010000001.1"/>
</dbReference>
<gene>
    <name evidence="1" type="ORF">IEO70_00790</name>
</gene>
<comment type="caution">
    <text evidence="1">The sequence shown here is derived from an EMBL/GenBank/DDBJ whole genome shotgun (WGS) entry which is preliminary data.</text>
</comment>
<evidence type="ECO:0000313" key="1">
    <source>
        <dbReference type="EMBL" id="MBD3106913.1"/>
    </source>
</evidence>
<dbReference type="Pfam" id="PF14177">
    <property type="entry name" value="YkyB"/>
    <property type="match status" value="1"/>
</dbReference>
<keyword evidence="2" id="KW-1185">Reference proteome</keyword>
<dbReference type="AlphaFoldDB" id="A0A927HB07"/>
<sequence length="175" mass="20285">MEEKQSHSQTFKEHELYQAIFIVNKHAKAAPMPKLLYKLKRQALQKLIEEGKALKLGLHYSDNPKNAQQQSDVIIQCGDYVFHLPPSKEDIKCLPHLGKRSLNIRNPKTHMSLTRAKAILNAYIGPTEEEAPKQDIRRRTAKTQNRSFERSYFSTQRKNEANVFTSSFLGKKMYK</sequence>
<dbReference type="EMBL" id="JACXSI010000001">
    <property type="protein sequence ID" value="MBD3106913.1"/>
    <property type="molecule type" value="Genomic_DNA"/>
</dbReference>
<name>A0A927HB07_9BACI</name>
<evidence type="ECO:0000313" key="2">
    <source>
        <dbReference type="Proteomes" id="UP000602076"/>
    </source>
</evidence>
<dbReference type="Proteomes" id="UP000602076">
    <property type="component" value="Unassembled WGS sequence"/>
</dbReference>